<organism evidence="2 3">
    <name type="scientific">Ventrimonas faecis</name>
    <dbReference type="NCBI Taxonomy" id="3133170"/>
    <lineage>
        <taxon>Bacteria</taxon>
        <taxon>Bacillati</taxon>
        <taxon>Bacillota</taxon>
        <taxon>Clostridia</taxon>
        <taxon>Lachnospirales</taxon>
        <taxon>Lachnospiraceae</taxon>
        <taxon>Ventrimonas</taxon>
    </lineage>
</organism>
<dbReference type="InterPro" id="IPR013813">
    <property type="entry name" value="Endoribo_LPSP/chorism_mut-like"/>
</dbReference>
<dbReference type="PANTHER" id="PTHR43760:SF1">
    <property type="entry name" value="ENDORIBONUCLEASE L-PSP_CHORISMATE MUTASE-LIKE DOMAIN-CONTAINING PROTEIN"/>
    <property type="match status" value="1"/>
</dbReference>
<comment type="caution">
    <text evidence="2">The sequence shown here is derived from an EMBL/GenBank/DDBJ whole genome shotgun (WGS) entry which is preliminary data.</text>
</comment>
<sequence>MNYENKLLLEGYSLENSGRANKRPFESAVRSGNLIFVSGHAGRLNGELINKGIVGANVSVEQAQETAKAAFVNCLRAVKEQVGDLDKITKIVNIKGYVASTPEFTDHPKVMDAVTELANKIFGEAGKHSRVALGMSSLPGGTSVEVEIVVEVCNEK</sequence>
<dbReference type="InterPro" id="IPR035959">
    <property type="entry name" value="RutC-like_sf"/>
</dbReference>
<evidence type="ECO:0000313" key="3">
    <source>
        <dbReference type="Proteomes" id="UP001437460"/>
    </source>
</evidence>
<dbReference type="EMBL" id="JBBMFJ010000016">
    <property type="protein sequence ID" value="MEQ2563268.1"/>
    <property type="molecule type" value="Genomic_DNA"/>
</dbReference>
<evidence type="ECO:0000259" key="1">
    <source>
        <dbReference type="Pfam" id="PF14588"/>
    </source>
</evidence>
<protein>
    <submittedName>
        <fullName evidence="2">RidA family protein</fullName>
    </submittedName>
</protein>
<dbReference type="SUPFAM" id="SSF55298">
    <property type="entry name" value="YjgF-like"/>
    <property type="match status" value="1"/>
</dbReference>
<reference evidence="2 3" key="1">
    <citation type="submission" date="2024-03" db="EMBL/GenBank/DDBJ databases">
        <title>Human intestinal bacterial collection.</title>
        <authorList>
            <person name="Pauvert C."/>
            <person name="Hitch T.C.A."/>
            <person name="Clavel T."/>
        </authorList>
    </citation>
    <scope>NUCLEOTIDE SEQUENCE [LARGE SCALE GENOMIC DNA]</scope>
    <source>
        <strain evidence="2 3">CLA-AP-H27</strain>
    </source>
</reference>
<dbReference type="CDD" id="cd02199">
    <property type="entry name" value="YjgF_YER057c_UK114_like_1"/>
    <property type="match status" value="1"/>
</dbReference>
<keyword evidence="3" id="KW-1185">Reference proteome</keyword>
<dbReference type="Pfam" id="PF14588">
    <property type="entry name" value="YjgF_endoribonc"/>
    <property type="match status" value="1"/>
</dbReference>
<dbReference type="Proteomes" id="UP001437460">
    <property type="component" value="Unassembled WGS sequence"/>
</dbReference>
<feature type="domain" description="Endoribonuclease L-PSP/chorismate mutase-like" evidence="1">
    <location>
        <begin position="25"/>
        <end position="139"/>
    </location>
</feature>
<evidence type="ECO:0000313" key="2">
    <source>
        <dbReference type="EMBL" id="MEQ2563268.1"/>
    </source>
</evidence>
<dbReference type="Gene3D" id="3.30.1330.40">
    <property type="entry name" value="RutC-like"/>
    <property type="match status" value="1"/>
</dbReference>
<dbReference type="PANTHER" id="PTHR43760">
    <property type="entry name" value="ENDORIBONUCLEASE-RELATED"/>
    <property type="match status" value="1"/>
</dbReference>
<gene>
    <name evidence="2" type="ORF">WMO41_08865</name>
</gene>
<proteinExistence type="predicted"/>
<accession>A0ABV1HLT0</accession>
<name>A0ABV1HLT0_9FIRM</name>